<dbReference type="SUPFAM" id="SSF51971">
    <property type="entry name" value="Nucleotide-binding domain"/>
    <property type="match status" value="1"/>
</dbReference>
<keyword evidence="2" id="KW-1185">Reference proteome</keyword>
<dbReference type="InterPro" id="IPR036188">
    <property type="entry name" value="FAD/NAD-bd_sf"/>
</dbReference>
<protein>
    <submittedName>
        <fullName evidence="1">NAD(P)-binding protein</fullName>
    </submittedName>
</protein>
<evidence type="ECO:0000313" key="2">
    <source>
        <dbReference type="Proteomes" id="UP001183202"/>
    </source>
</evidence>
<dbReference type="PRINTS" id="PR00411">
    <property type="entry name" value="PNDRDTASEI"/>
</dbReference>
<dbReference type="Proteomes" id="UP001183202">
    <property type="component" value="Unassembled WGS sequence"/>
</dbReference>
<evidence type="ECO:0000313" key="1">
    <source>
        <dbReference type="EMBL" id="MDT0349816.1"/>
    </source>
</evidence>
<dbReference type="PANTHER" id="PTHR43734">
    <property type="entry name" value="PHYTOENE DESATURASE"/>
    <property type="match status" value="1"/>
</dbReference>
<accession>A0ABU2N7V1</accession>
<sequence length="387" mass="40958">MSEITIIGGGLAGLTAAVACAEGGADVVVHEAHATLGGRARTSAAPWRAQEGPHAFYADGPHWQWLVERNLVGPVATFPLRGIRGTWFHRGGRLRRTPPAGLLPLLAHRRRRAPVDVDFHTWATALHGAEAARAAAKLVGVITFDSDPGRLSAAFVWDLLLRVTAAGTPIVRWPVGGWPAVVDRLAGRARELGVRIATSSRVDSLPTAPVIVATQLESARSLLGDDTLAWESGACVLLDVGLVPDRRDAFFIADLDDAGLVERASGIDSTLAPAGHSLVQADMPLKPGEPRDAAHARLEHLLDLGLPGWRDRLAWRRRGVAAGRSGALDLPGHTWRDRPAVDRGDGVFLVGDLVAAPGFRAEVSINSAVNAAQLLTARSGVGARIAR</sequence>
<proteinExistence type="predicted"/>
<gene>
    <name evidence="1" type="ORF">RM445_09815</name>
</gene>
<dbReference type="EMBL" id="JAVREJ010000005">
    <property type="protein sequence ID" value="MDT0349816.1"/>
    <property type="molecule type" value="Genomic_DNA"/>
</dbReference>
<dbReference type="PANTHER" id="PTHR43734:SF1">
    <property type="entry name" value="PHYTOENE DESATURASE"/>
    <property type="match status" value="1"/>
</dbReference>
<comment type="caution">
    <text evidence="1">The sequence shown here is derived from an EMBL/GenBank/DDBJ whole genome shotgun (WGS) entry which is preliminary data.</text>
</comment>
<dbReference type="Gene3D" id="3.50.50.60">
    <property type="entry name" value="FAD/NAD(P)-binding domain"/>
    <property type="match status" value="1"/>
</dbReference>
<dbReference type="Pfam" id="PF13450">
    <property type="entry name" value="NAD_binding_8"/>
    <property type="match status" value="1"/>
</dbReference>
<dbReference type="Gene3D" id="3.90.660.20">
    <property type="entry name" value="Protoporphyrinogen oxidase, mitochondrial, domain 2"/>
    <property type="match status" value="1"/>
</dbReference>
<name>A0ABU2N7V1_9PSEU</name>
<dbReference type="RefSeq" id="WP_311555849.1">
    <property type="nucleotide sequence ID" value="NZ_JAVREJ010000005.1"/>
</dbReference>
<reference evidence="2" key="1">
    <citation type="submission" date="2023-07" db="EMBL/GenBank/DDBJ databases">
        <title>30 novel species of actinomycetes from the DSMZ collection.</title>
        <authorList>
            <person name="Nouioui I."/>
        </authorList>
    </citation>
    <scope>NUCLEOTIDE SEQUENCE [LARGE SCALE GENOMIC DNA]</scope>
    <source>
        <strain evidence="2">DSM 45834</strain>
    </source>
</reference>
<organism evidence="1 2">
    <name type="scientific">Pseudonocardia charpentierae</name>
    <dbReference type="NCBI Taxonomy" id="3075545"/>
    <lineage>
        <taxon>Bacteria</taxon>
        <taxon>Bacillati</taxon>
        <taxon>Actinomycetota</taxon>
        <taxon>Actinomycetes</taxon>
        <taxon>Pseudonocardiales</taxon>
        <taxon>Pseudonocardiaceae</taxon>
        <taxon>Pseudonocardia</taxon>
    </lineage>
</organism>